<dbReference type="HOGENOM" id="CLU_1799610_0_0_1"/>
<dbReference type="Proteomes" id="UP000008022">
    <property type="component" value="Unassembled WGS sequence"/>
</dbReference>
<dbReference type="OMA" id="ECHDNAS"/>
<evidence type="ECO:0000313" key="3">
    <source>
        <dbReference type="Proteomes" id="UP000008022"/>
    </source>
</evidence>
<protein>
    <submittedName>
        <fullName evidence="2">Uncharacterized protein</fullName>
    </submittedName>
</protein>
<feature type="compositionally biased region" description="Basic and acidic residues" evidence="1">
    <location>
        <begin position="98"/>
        <end position="107"/>
    </location>
</feature>
<evidence type="ECO:0000313" key="2">
    <source>
        <dbReference type="EnsemblPlants" id="ORUFI11G15090.1"/>
    </source>
</evidence>
<reference evidence="2" key="2">
    <citation type="submission" date="2015-06" db="UniProtKB">
        <authorList>
            <consortium name="EnsemblPlants"/>
        </authorList>
    </citation>
    <scope>IDENTIFICATION</scope>
</reference>
<feature type="region of interest" description="Disordered" evidence="1">
    <location>
        <begin position="1"/>
        <end position="55"/>
    </location>
</feature>
<feature type="region of interest" description="Disordered" evidence="1">
    <location>
        <begin position="86"/>
        <end position="125"/>
    </location>
</feature>
<reference evidence="3" key="1">
    <citation type="submission" date="2013-06" db="EMBL/GenBank/DDBJ databases">
        <authorList>
            <person name="Zhao Q."/>
        </authorList>
    </citation>
    <scope>NUCLEOTIDE SEQUENCE</scope>
    <source>
        <strain evidence="3">cv. W1943</strain>
    </source>
</reference>
<dbReference type="AlphaFoldDB" id="A0A0E0R8N2"/>
<dbReference type="Gramene" id="ORUFI11G15090.1">
    <property type="protein sequence ID" value="ORUFI11G15090.1"/>
    <property type="gene ID" value="ORUFI11G15090"/>
</dbReference>
<organism evidence="2 3">
    <name type="scientific">Oryza rufipogon</name>
    <name type="common">Brownbeard rice</name>
    <name type="synonym">Asian wild rice</name>
    <dbReference type="NCBI Taxonomy" id="4529"/>
    <lineage>
        <taxon>Eukaryota</taxon>
        <taxon>Viridiplantae</taxon>
        <taxon>Streptophyta</taxon>
        <taxon>Embryophyta</taxon>
        <taxon>Tracheophyta</taxon>
        <taxon>Spermatophyta</taxon>
        <taxon>Magnoliopsida</taxon>
        <taxon>Liliopsida</taxon>
        <taxon>Poales</taxon>
        <taxon>Poaceae</taxon>
        <taxon>BOP clade</taxon>
        <taxon>Oryzoideae</taxon>
        <taxon>Oryzeae</taxon>
        <taxon>Oryzinae</taxon>
        <taxon>Oryza</taxon>
    </lineage>
</organism>
<accession>A0A0E0R8N2</accession>
<proteinExistence type="predicted"/>
<name>A0A0E0R8N2_ORYRU</name>
<evidence type="ECO:0000256" key="1">
    <source>
        <dbReference type="SAM" id="MobiDB-lite"/>
    </source>
</evidence>
<feature type="compositionally biased region" description="Low complexity" evidence="1">
    <location>
        <begin position="21"/>
        <end position="33"/>
    </location>
</feature>
<sequence>MDISEATEEPFPSHGQHQNSLEETATSLTSSAETTEERATHNKNEADPRRRRPCRTQVVDALELLRSDTHKEDTKCNAIAARPKIGTRFSPGDLWGGDMKERHDNASKKGNSAHGRRPGHDDNSMPLLWSPAVMVVGRTTVMAE</sequence>
<keyword evidence="3" id="KW-1185">Reference proteome</keyword>
<dbReference type="EnsemblPlants" id="ORUFI11G15090.1">
    <property type="protein sequence ID" value="ORUFI11G15090.1"/>
    <property type="gene ID" value="ORUFI11G15090"/>
</dbReference>
<feature type="compositionally biased region" description="Basic and acidic residues" evidence="1">
    <location>
        <begin position="35"/>
        <end position="48"/>
    </location>
</feature>